<reference evidence="3" key="1">
    <citation type="journal article" date="2013" name="Science">
        <title>The Amborella genome and the evolution of flowering plants.</title>
        <authorList>
            <consortium name="Amborella Genome Project"/>
        </authorList>
    </citation>
    <scope>NUCLEOTIDE SEQUENCE [LARGE SCALE GENOMIC DNA]</scope>
</reference>
<sequence>MKLLLSYESTNSPVESRPYLSSPLISHDSVSHPVSPSRLSQVSNPQLSHNSHESATPPVSLHLIHLHETNRCNPQSSHTFTSPSIIQILEWSPPYDHSTPI</sequence>
<proteinExistence type="predicted"/>
<protein>
    <submittedName>
        <fullName evidence="2">Uncharacterized protein</fullName>
    </submittedName>
</protein>
<evidence type="ECO:0000313" key="2">
    <source>
        <dbReference type="EMBL" id="ERN12175.1"/>
    </source>
</evidence>
<feature type="region of interest" description="Disordered" evidence="1">
    <location>
        <begin position="1"/>
        <end position="56"/>
    </location>
</feature>
<dbReference type="HOGENOM" id="CLU_2295469_0_0_1"/>
<name>W1PXM8_AMBTC</name>
<organism evidence="2 3">
    <name type="scientific">Amborella trichopoda</name>
    <dbReference type="NCBI Taxonomy" id="13333"/>
    <lineage>
        <taxon>Eukaryota</taxon>
        <taxon>Viridiplantae</taxon>
        <taxon>Streptophyta</taxon>
        <taxon>Embryophyta</taxon>
        <taxon>Tracheophyta</taxon>
        <taxon>Spermatophyta</taxon>
        <taxon>Magnoliopsida</taxon>
        <taxon>Amborellales</taxon>
        <taxon>Amborellaceae</taxon>
        <taxon>Amborella</taxon>
    </lineage>
</organism>
<accession>W1PXM8</accession>
<feature type="compositionally biased region" description="Polar residues" evidence="1">
    <location>
        <begin position="38"/>
        <end position="49"/>
    </location>
</feature>
<dbReference type="AlphaFoldDB" id="W1PXM8"/>
<evidence type="ECO:0000256" key="1">
    <source>
        <dbReference type="SAM" id="MobiDB-lite"/>
    </source>
</evidence>
<dbReference type="Proteomes" id="UP000017836">
    <property type="component" value="Unassembled WGS sequence"/>
</dbReference>
<gene>
    <name evidence="2" type="ORF">AMTR_s00034p00094530</name>
</gene>
<dbReference type="Gramene" id="ERN12175">
    <property type="protein sequence ID" value="ERN12175"/>
    <property type="gene ID" value="AMTR_s00034p00094530"/>
</dbReference>
<keyword evidence="3" id="KW-1185">Reference proteome</keyword>
<feature type="compositionally biased region" description="Low complexity" evidence="1">
    <location>
        <begin position="26"/>
        <end position="37"/>
    </location>
</feature>
<dbReference type="EMBL" id="KI392616">
    <property type="protein sequence ID" value="ERN12175.1"/>
    <property type="molecule type" value="Genomic_DNA"/>
</dbReference>
<evidence type="ECO:0000313" key="3">
    <source>
        <dbReference type="Proteomes" id="UP000017836"/>
    </source>
</evidence>